<evidence type="ECO:0000259" key="1">
    <source>
        <dbReference type="PROSITE" id="PS50883"/>
    </source>
</evidence>
<dbReference type="Proteomes" id="UP000242205">
    <property type="component" value="Chromosome"/>
</dbReference>
<dbReference type="EMBL" id="CP025682">
    <property type="protein sequence ID" value="AUN94690.1"/>
    <property type="molecule type" value="Genomic_DNA"/>
</dbReference>
<dbReference type="PROSITE" id="PS50883">
    <property type="entry name" value="EAL"/>
    <property type="match status" value="1"/>
</dbReference>
<gene>
    <name evidence="3" type="ORF">C0099_06910</name>
</gene>
<dbReference type="PANTHER" id="PTHR33525">
    <property type="match status" value="1"/>
</dbReference>
<dbReference type="SUPFAM" id="SSF109604">
    <property type="entry name" value="HD-domain/PDEase-like"/>
    <property type="match status" value="1"/>
</dbReference>
<evidence type="ECO:0000313" key="3">
    <source>
        <dbReference type="EMBL" id="AUN94690.1"/>
    </source>
</evidence>
<organism evidence="3 4">
    <name type="scientific">Pseudazoarcus pumilus</name>
    <dbReference type="NCBI Taxonomy" id="2067960"/>
    <lineage>
        <taxon>Bacteria</taxon>
        <taxon>Pseudomonadati</taxon>
        <taxon>Pseudomonadota</taxon>
        <taxon>Betaproteobacteria</taxon>
        <taxon>Rhodocyclales</taxon>
        <taxon>Zoogloeaceae</taxon>
        <taxon>Pseudazoarcus</taxon>
    </lineage>
</organism>
<proteinExistence type="predicted"/>
<dbReference type="Pfam" id="PF00563">
    <property type="entry name" value="EAL"/>
    <property type="match status" value="1"/>
</dbReference>
<dbReference type="InterPro" id="IPR001633">
    <property type="entry name" value="EAL_dom"/>
</dbReference>
<dbReference type="InterPro" id="IPR013976">
    <property type="entry name" value="HDOD"/>
</dbReference>
<feature type="domain" description="HDOD" evidence="2">
    <location>
        <begin position="233"/>
        <end position="422"/>
    </location>
</feature>
<reference evidence="3 4" key="1">
    <citation type="submission" date="2018-01" db="EMBL/GenBank/DDBJ databases">
        <authorList>
            <person name="Fu G.-Y."/>
        </authorList>
    </citation>
    <scope>NUCLEOTIDE SEQUENCE [LARGE SCALE GENOMIC DNA]</scope>
    <source>
        <strain evidence="3 4">SY39</strain>
    </source>
</reference>
<protein>
    <submittedName>
        <fullName evidence="3">Diguanylate phosphodiesterase</fullName>
    </submittedName>
</protein>
<dbReference type="AlphaFoldDB" id="A0A2I6S604"/>
<dbReference type="Gene3D" id="1.10.3210.10">
    <property type="entry name" value="Hypothetical protein af1432"/>
    <property type="match status" value="1"/>
</dbReference>
<evidence type="ECO:0000313" key="4">
    <source>
        <dbReference type="Proteomes" id="UP000242205"/>
    </source>
</evidence>
<dbReference type="PIRSF" id="PIRSF003180">
    <property type="entry name" value="DiGMPpdiest_YuxH"/>
    <property type="match status" value="1"/>
</dbReference>
<accession>A0A2I6S604</accession>
<dbReference type="InterPro" id="IPR014408">
    <property type="entry name" value="dGMP_Pdiesterase_EAL/HD-GYP"/>
</dbReference>
<dbReference type="SUPFAM" id="SSF141868">
    <property type="entry name" value="EAL domain-like"/>
    <property type="match status" value="1"/>
</dbReference>
<dbReference type="PANTHER" id="PTHR33525:SF4">
    <property type="entry name" value="CYCLIC DI-GMP PHOSPHODIESTERASE CDGJ"/>
    <property type="match status" value="1"/>
</dbReference>
<sequence length="442" mass="48023">MARWPVYNRCSAVPCRTSGPASNCPSDGNRVKDSSDVFLGRQPILDLRQRLFAYELLFRSGHVGFAEAGDNVRMTATVIVNTFNELGVETALGDRRGFINVDEGFLFSDTLELLPPHAVVLEILETVPATEEVVARCRELRAAGYTLALDDVTQIRPSYGPLVDLADIVKVDIAPLSDAEVARIADELRPLGKQLLAEKVESRERMQMCRELGFTLFQGYYFARPSVIAGRRVDYGKLSLVRLLSLAIGDADTPELENELKREPGLVLKMLRMINSASTGVAVKITSLRHAITMLGRRQLMRWLQLLIFASSGEEGGGNPLLATAAARGRLLELLATELAPQNAALADQGFMCGVMSMMPVAFGIPMDEIIVPLNLPDAVGDALCLRVGPLGVMLDLAEAAEADDLAGVTSRLAALGLDLDTFNRAQTEALAWSNRLEDEAA</sequence>
<dbReference type="OrthoDB" id="9804751at2"/>
<dbReference type="InterPro" id="IPR052340">
    <property type="entry name" value="RNase_Y/CdgJ"/>
</dbReference>
<feature type="domain" description="EAL" evidence="1">
    <location>
        <begin position="1"/>
        <end position="239"/>
    </location>
</feature>
<dbReference type="SMART" id="SM00052">
    <property type="entry name" value="EAL"/>
    <property type="match status" value="1"/>
</dbReference>
<dbReference type="Gene3D" id="3.20.20.450">
    <property type="entry name" value="EAL domain"/>
    <property type="match status" value="1"/>
</dbReference>
<dbReference type="KEGG" id="atw:C0099_06910"/>
<name>A0A2I6S604_9RHOO</name>
<dbReference type="InterPro" id="IPR035919">
    <property type="entry name" value="EAL_sf"/>
</dbReference>
<dbReference type="Pfam" id="PF08668">
    <property type="entry name" value="HDOD"/>
    <property type="match status" value="1"/>
</dbReference>
<dbReference type="PROSITE" id="PS51833">
    <property type="entry name" value="HDOD"/>
    <property type="match status" value="1"/>
</dbReference>
<dbReference type="CDD" id="cd01948">
    <property type="entry name" value="EAL"/>
    <property type="match status" value="1"/>
</dbReference>
<keyword evidence="4" id="KW-1185">Reference proteome</keyword>
<evidence type="ECO:0000259" key="2">
    <source>
        <dbReference type="PROSITE" id="PS51833"/>
    </source>
</evidence>